<accession>A0A381TMP5</accession>
<dbReference type="GO" id="GO:0004222">
    <property type="term" value="F:metalloendopeptidase activity"/>
    <property type="evidence" value="ECO:0007669"/>
    <property type="project" value="TreeGrafter"/>
</dbReference>
<reference evidence="2" key="1">
    <citation type="submission" date="2018-05" db="EMBL/GenBank/DDBJ databases">
        <authorList>
            <person name="Lanie J.A."/>
            <person name="Ng W.-L."/>
            <person name="Kazmierczak K.M."/>
            <person name="Andrzejewski T.M."/>
            <person name="Davidsen T.M."/>
            <person name="Wayne K.J."/>
            <person name="Tettelin H."/>
            <person name="Glass J.I."/>
            <person name="Rusch D."/>
            <person name="Podicherti R."/>
            <person name="Tsui H.-C.T."/>
            <person name="Winkler M.E."/>
        </authorList>
    </citation>
    <scope>NUCLEOTIDE SEQUENCE</scope>
</reference>
<dbReference type="EMBL" id="UINC01004855">
    <property type="protein sequence ID" value="SVA17330.1"/>
    <property type="molecule type" value="Genomic_DNA"/>
</dbReference>
<evidence type="ECO:0000259" key="1">
    <source>
        <dbReference type="Pfam" id="PF01551"/>
    </source>
</evidence>
<dbReference type="InterPro" id="IPR011055">
    <property type="entry name" value="Dup_hybrid_motif"/>
</dbReference>
<gene>
    <name evidence="2" type="ORF">METZ01_LOCUS70184</name>
</gene>
<dbReference type="SUPFAM" id="SSF51261">
    <property type="entry name" value="Duplicated hybrid motif"/>
    <property type="match status" value="1"/>
</dbReference>
<dbReference type="PANTHER" id="PTHR21666">
    <property type="entry name" value="PEPTIDASE-RELATED"/>
    <property type="match status" value="1"/>
</dbReference>
<dbReference type="InterPro" id="IPR050570">
    <property type="entry name" value="Cell_wall_metabolism_enzyme"/>
</dbReference>
<dbReference type="Gene3D" id="2.70.70.10">
    <property type="entry name" value="Glucose Permease (Domain IIA)"/>
    <property type="match status" value="1"/>
</dbReference>
<organism evidence="2">
    <name type="scientific">marine metagenome</name>
    <dbReference type="NCBI Taxonomy" id="408172"/>
    <lineage>
        <taxon>unclassified sequences</taxon>
        <taxon>metagenomes</taxon>
        <taxon>ecological metagenomes</taxon>
    </lineage>
</organism>
<dbReference type="InterPro" id="IPR016047">
    <property type="entry name" value="M23ase_b-sheet_dom"/>
</dbReference>
<evidence type="ECO:0000313" key="2">
    <source>
        <dbReference type="EMBL" id="SVA17330.1"/>
    </source>
</evidence>
<feature type="domain" description="M23ase beta-sheet core" evidence="1">
    <location>
        <begin position="82"/>
        <end position="176"/>
    </location>
</feature>
<name>A0A381TMP5_9ZZZZ</name>
<dbReference type="CDD" id="cd12797">
    <property type="entry name" value="M23_peptidase"/>
    <property type="match status" value="1"/>
</dbReference>
<proteinExistence type="predicted"/>
<protein>
    <recommendedName>
        <fullName evidence="1">M23ase beta-sheet core domain-containing protein</fullName>
    </recommendedName>
</protein>
<dbReference type="PANTHER" id="PTHR21666:SF270">
    <property type="entry name" value="MUREIN HYDROLASE ACTIVATOR ENVC"/>
    <property type="match status" value="1"/>
</dbReference>
<sequence>MTISCNLPLCIRINKSRATKISFGRIPKERSIPEPEIKRPELGRIFRERSNPQPEIKRPQRGMVWPLSGRITSMYGWRRGRHHDGIDIAARMGKPIVAAANGTVIFSGWRSGYGRMVVVQHNRWLKTVYGHTSRNYVRRGEKVTQGQVIALVGNTGRSTGPHLHFEVRNAIGAQDPMRYLA</sequence>
<dbReference type="Pfam" id="PF01551">
    <property type="entry name" value="Peptidase_M23"/>
    <property type="match status" value="1"/>
</dbReference>
<dbReference type="AlphaFoldDB" id="A0A381TMP5"/>